<dbReference type="InterPro" id="IPR002792">
    <property type="entry name" value="TRAM_dom"/>
</dbReference>
<dbReference type="AlphaFoldDB" id="A0A1H9VWH7"/>
<dbReference type="GO" id="GO:0070041">
    <property type="term" value="F:rRNA (uridine-C5-)-methyltransferase activity"/>
    <property type="evidence" value="ECO:0007669"/>
    <property type="project" value="UniProtKB-ARBA"/>
</dbReference>
<evidence type="ECO:0000256" key="4">
    <source>
        <dbReference type="ARBA" id="ARBA00022691"/>
    </source>
</evidence>
<proteinExistence type="inferred from homology"/>
<dbReference type="STRING" id="1464123.SAMN05444126_12435"/>
<evidence type="ECO:0000256" key="5">
    <source>
        <dbReference type="ARBA" id="ARBA00023014"/>
    </source>
</evidence>
<feature type="binding site" evidence="6">
    <location>
        <position position="318"/>
    </location>
    <ligand>
        <name>S-adenosyl-L-methionine</name>
        <dbReference type="ChEBI" id="CHEBI:59789"/>
    </ligand>
</feature>
<feature type="active site" evidence="7">
    <location>
        <position position="414"/>
    </location>
</feature>
<comment type="similarity">
    <text evidence="6">Belongs to the class I-like SAM-binding methyltransferase superfamily. RNA M5U methyltransferase family.</text>
</comment>
<dbReference type="Gene3D" id="2.40.50.1070">
    <property type="match status" value="1"/>
</dbReference>
<keyword evidence="2 6" id="KW-0489">Methyltransferase</keyword>
<evidence type="ECO:0000256" key="7">
    <source>
        <dbReference type="PROSITE-ProRule" id="PRU10015"/>
    </source>
</evidence>
<dbReference type="InterPro" id="IPR010280">
    <property type="entry name" value="U5_MeTrfase_fam"/>
</dbReference>
<evidence type="ECO:0000313" key="9">
    <source>
        <dbReference type="EMBL" id="SES25879.1"/>
    </source>
</evidence>
<reference evidence="10" key="1">
    <citation type="submission" date="2016-10" db="EMBL/GenBank/DDBJ databases">
        <authorList>
            <person name="de Groot N.N."/>
        </authorList>
    </citation>
    <scope>NUCLEOTIDE SEQUENCE [LARGE SCALE GENOMIC DNA]</scope>
    <source>
        <strain evidence="10">10nlg</strain>
    </source>
</reference>
<dbReference type="EMBL" id="FOGV01000024">
    <property type="protein sequence ID" value="SES25879.1"/>
    <property type="molecule type" value="Genomic_DNA"/>
</dbReference>
<feature type="binding site" evidence="6">
    <location>
        <position position="289"/>
    </location>
    <ligand>
        <name>S-adenosyl-L-methionine</name>
        <dbReference type="ChEBI" id="CHEBI:59789"/>
    </ligand>
</feature>
<dbReference type="OrthoDB" id="9804590at2"/>
<feature type="binding site" evidence="6">
    <location>
        <position position="339"/>
    </location>
    <ligand>
        <name>S-adenosyl-L-methionine</name>
        <dbReference type="ChEBI" id="CHEBI:59789"/>
    </ligand>
</feature>
<keyword evidence="10" id="KW-1185">Reference proteome</keyword>
<dbReference type="Proteomes" id="UP000199318">
    <property type="component" value="Unassembled WGS sequence"/>
</dbReference>
<dbReference type="Gene3D" id="3.40.50.150">
    <property type="entry name" value="Vaccinia Virus protein VP39"/>
    <property type="match status" value="1"/>
</dbReference>
<dbReference type="GO" id="GO:0070475">
    <property type="term" value="P:rRNA base methylation"/>
    <property type="evidence" value="ECO:0007669"/>
    <property type="project" value="TreeGrafter"/>
</dbReference>
<dbReference type="Pfam" id="PF05958">
    <property type="entry name" value="tRNA_U5-meth_tr"/>
    <property type="match status" value="1"/>
</dbReference>
<dbReference type="SUPFAM" id="SSF53335">
    <property type="entry name" value="S-adenosyl-L-methionine-dependent methyltransferases"/>
    <property type="match status" value="1"/>
</dbReference>
<evidence type="ECO:0000256" key="2">
    <source>
        <dbReference type="ARBA" id="ARBA00022603"/>
    </source>
</evidence>
<protein>
    <submittedName>
        <fullName evidence="9">23S rRNA (Uracil1939-C5)-methyltransferase</fullName>
    </submittedName>
</protein>
<dbReference type="PANTHER" id="PTHR11061:SF30">
    <property type="entry name" value="TRNA (URACIL(54)-C(5))-METHYLTRANSFERASE"/>
    <property type="match status" value="1"/>
</dbReference>
<dbReference type="InterPro" id="IPR029063">
    <property type="entry name" value="SAM-dependent_MTases_sf"/>
</dbReference>
<feature type="binding site" evidence="6">
    <location>
        <position position="387"/>
    </location>
    <ligand>
        <name>S-adenosyl-L-methionine</name>
        <dbReference type="ChEBI" id="CHEBI:59789"/>
    </ligand>
</feature>
<gene>
    <name evidence="9" type="ORF">SAMN05444126_12435</name>
</gene>
<keyword evidence="1" id="KW-0004">4Fe-4S</keyword>
<dbReference type="GO" id="GO:0051539">
    <property type="term" value="F:4 iron, 4 sulfur cluster binding"/>
    <property type="evidence" value="ECO:0007669"/>
    <property type="project" value="UniProtKB-KW"/>
</dbReference>
<dbReference type="FunFam" id="2.40.50.1070:FF:000003">
    <property type="entry name" value="23S rRNA (Uracil-5-)-methyltransferase RumA"/>
    <property type="match status" value="1"/>
</dbReference>
<evidence type="ECO:0000259" key="8">
    <source>
        <dbReference type="PROSITE" id="PS50926"/>
    </source>
</evidence>
<dbReference type="InterPro" id="IPR030390">
    <property type="entry name" value="MeTrfase_TrmA_AS"/>
</dbReference>
<dbReference type="NCBIfam" id="TIGR00479">
    <property type="entry name" value="rumA"/>
    <property type="match status" value="1"/>
</dbReference>
<dbReference type="PANTHER" id="PTHR11061">
    <property type="entry name" value="RNA M5U METHYLTRANSFERASE"/>
    <property type="match status" value="1"/>
</dbReference>
<dbReference type="FunFam" id="3.40.50.150:FF:000009">
    <property type="entry name" value="23S rRNA (Uracil(1939)-C(5))-methyltransferase RlmD"/>
    <property type="match status" value="1"/>
</dbReference>
<dbReference type="Pfam" id="PF01938">
    <property type="entry name" value="TRAM"/>
    <property type="match status" value="1"/>
</dbReference>
<accession>A0A1H9VWH7</accession>
<dbReference type="SUPFAM" id="SSF50249">
    <property type="entry name" value="Nucleic acid-binding proteins"/>
    <property type="match status" value="1"/>
</dbReference>
<evidence type="ECO:0000256" key="1">
    <source>
        <dbReference type="ARBA" id="ARBA00022485"/>
    </source>
</evidence>
<dbReference type="InterPro" id="IPR012340">
    <property type="entry name" value="NA-bd_OB-fold"/>
</dbReference>
<evidence type="ECO:0000256" key="3">
    <source>
        <dbReference type="ARBA" id="ARBA00022679"/>
    </source>
</evidence>
<evidence type="ECO:0000313" key="10">
    <source>
        <dbReference type="Proteomes" id="UP000199318"/>
    </source>
</evidence>
<dbReference type="PROSITE" id="PS01231">
    <property type="entry name" value="TRMA_2"/>
    <property type="match status" value="1"/>
</dbReference>
<keyword evidence="1" id="KW-0408">Iron</keyword>
<feature type="active site" description="Nucleophile" evidence="6">
    <location>
        <position position="414"/>
    </location>
</feature>
<sequence>MSNTAPPVQKNETVQVTFEDLTHDGAGVAKIDGYPLFVKKALPGETGEVKVIKVKKNYGFGRLISLENESPERTEPPCPIFDRCGGCQLQHLSAAGQNRYKTNLVSSALARIGGMDDVKVHPVLAMDDPWRYRNKAQVPVGFQNGELVAGFYAERSHKIVDMNECLIQHDVNDRLLQTVKQAAKDFGITAYNEETGKGLMRHVVIRHGQATGEKMVILVTNGSKLPQADKLIEKIHAAVDGVTSIVQNINTAKTNVVFGEQTHVLDGKAAIEDKISDIRFHISPRSFYQVNSEQTEVLYDEALKAAGLSGDETVLDVYCGIGTISLFLAQKAKHVYGIEAVPEAVNDAKKNATLNAIDNASFYVGEAETLMPWWRSQGMAPDVIVVDPPRKGCDEALLDAMAAMNPAKIVYVSCNPATLARDMAYLAEKGYRSDAVQPVDMFPQTTHVECVVLLEKTE</sequence>
<dbReference type="PROSITE" id="PS01230">
    <property type="entry name" value="TRMA_1"/>
    <property type="match status" value="1"/>
</dbReference>
<keyword evidence="1" id="KW-0479">Metal-binding</keyword>
<dbReference type="FunFam" id="2.40.50.140:FF:000097">
    <property type="entry name" value="23S rRNA (uracil(1939)-C(5))-methyltransferase RlmD"/>
    <property type="match status" value="1"/>
</dbReference>
<feature type="domain" description="TRAM" evidence="8">
    <location>
        <begin position="7"/>
        <end position="65"/>
    </location>
</feature>
<comment type="caution">
    <text evidence="9">The sequence shown here is derived from an EMBL/GenBank/DDBJ whole genome shotgun (WGS) entry which is preliminary data.</text>
</comment>
<dbReference type="Gene3D" id="2.40.50.140">
    <property type="entry name" value="Nucleic acid-binding proteins"/>
    <property type="match status" value="1"/>
</dbReference>
<dbReference type="InterPro" id="IPR030391">
    <property type="entry name" value="MeTrfase_TrmA_CS"/>
</dbReference>
<dbReference type="PROSITE" id="PS51687">
    <property type="entry name" value="SAM_MT_RNA_M5U"/>
    <property type="match status" value="1"/>
</dbReference>
<organism evidence="9 10">
    <name type="scientific">Salisediminibacterium halotolerans</name>
    <dbReference type="NCBI Taxonomy" id="517425"/>
    <lineage>
        <taxon>Bacteria</taxon>
        <taxon>Bacillati</taxon>
        <taxon>Bacillota</taxon>
        <taxon>Bacilli</taxon>
        <taxon>Bacillales</taxon>
        <taxon>Bacillaceae</taxon>
        <taxon>Salisediminibacterium</taxon>
    </lineage>
</organism>
<name>A0A1H9VWH7_9BACI</name>
<dbReference type="PROSITE" id="PS50926">
    <property type="entry name" value="TRAM"/>
    <property type="match status" value="1"/>
</dbReference>
<keyword evidence="5" id="KW-0411">Iron-sulfur</keyword>
<keyword evidence="3 6" id="KW-0808">Transferase</keyword>
<evidence type="ECO:0000256" key="6">
    <source>
        <dbReference type="PROSITE-ProRule" id="PRU01024"/>
    </source>
</evidence>
<keyword evidence="4 6" id="KW-0949">S-adenosyl-L-methionine</keyword>
<dbReference type="RefSeq" id="WP_093074148.1">
    <property type="nucleotide sequence ID" value="NZ_FOGV01000024.1"/>
</dbReference>
<dbReference type="CDD" id="cd02440">
    <property type="entry name" value="AdoMet_MTases"/>
    <property type="match status" value="1"/>
</dbReference>